<proteinExistence type="inferred from homology"/>
<comment type="caution">
    <text evidence="3">The sequence shown here is derived from an EMBL/GenBank/DDBJ whole genome shotgun (WGS) entry which is preliminary data.</text>
</comment>
<organism evidence="3 4">
    <name type="scientific">Bradyrhizobium ottawaense</name>
    <dbReference type="NCBI Taxonomy" id="931866"/>
    <lineage>
        <taxon>Bacteria</taxon>
        <taxon>Pseudomonadati</taxon>
        <taxon>Pseudomonadota</taxon>
        <taxon>Alphaproteobacteria</taxon>
        <taxon>Hyphomicrobiales</taxon>
        <taxon>Nitrobacteraceae</taxon>
        <taxon>Bradyrhizobium</taxon>
    </lineage>
</organism>
<evidence type="ECO:0000313" key="3">
    <source>
        <dbReference type="EMBL" id="MEY9451852.1"/>
    </source>
</evidence>
<accession>A0ABV4FKF0</accession>
<dbReference type="PANTHER" id="PTHR18968">
    <property type="entry name" value="THIAMINE PYROPHOSPHATE ENZYMES"/>
    <property type="match status" value="1"/>
</dbReference>
<dbReference type="CDD" id="cd00568">
    <property type="entry name" value="TPP_enzymes"/>
    <property type="match status" value="1"/>
</dbReference>
<evidence type="ECO:0000313" key="4">
    <source>
        <dbReference type="Proteomes" id="UP001565369"/>
    </source>
</evidence>
<comment type="similarity">
    <text evidence="1">Belongs to the TPP enzyme family.</text>
</comment>
<sequence length="108" mass="11837">MNGQEFATAVQYDAPLVVIVVDNSQYGTIRMHQERDYPGRVVGTQLKNPDFAMYAKAFGGHGERVERTEEFAPAFERALASGKPSILHCIIDPRAISVGKDFAPAVKA</sequence>
<feature type="domain" description="Thiamine pyrophosphate enzyme TPP-binding" evidence="2">
    <location>
        <begin position="1"/>
        <end position="89"/>
    </location>
</feature>
<protein>
    <submittedName>
        <fullName evidence="3">Thiamine pyrophosphate-dependent acetolactate synthase large subunit-like protein</fullName>
    </submittedName>
</protein>
<dbReference type="InterPro" id="IPR011766">
    <property type="entry name" value="TPP_enzyme_TPP-bd"/>
</dbReference>
<name>A0ABV4FKF0_9BRAD</name>
<evidence type="ECO:0000259" key="2">
    <source>
        <dbReference type="Pfam" id="PF02775"/>
    </source>
</evidence>
<dbReference type="PANTHER" id="PTHR18968:SF120">
    <property type="entry name" value="ACETOLACTATE SYNTHASE LARGE SUBUNIT"/>
    <property type="match status" value="1"/>
</dbReference>
<dbReference type="Proteomes" id="UP001565369">
    <property type="component" value="Unassembled WGS sequence"/>
</dbReference>
<gene>
    <name evidence="3" type="ORF">ABIG07_000800</name>
</gene>
<dbReference type="SUPFAM" id="SSF52518">
    <property type="entry name" value="Thiamin diphosphate-binding fold (THDP-binding)"/>
    <property type="match status" value="1"/>
</dbReference>
<reference evidence="3 4" key="1">
    <citation type="submission" date="2024-07" db="EMBL/GenBank/DDBJ databases">
        <title>Genomic Encyclopedia of Type Strains, Phase V (KMG-V): Genome sequencing to study the core and pangenomes of soil and plant-associated prokaryotes.</title>
        <authorList>
            <person name="Whitman W."/>
        </authorList>
    </citation>
    <scope>NUCLEOTIDE SEQUENCE [LARGE SCALE GENOMIC DNA]</scope>
    <source>
        <strain evidence="3 4">USDA 152</strain>
    </source>
</reference>
<dbReference type="Gene3D" id="3.40.50.970">
    <property type="match status" value="1"/>
</dbReference>
<dbReference type="InterPro" id="IPR045229">
    <property type="entry name" value="TPP_enz"/>
</dbReference>
<dbReference type="EMBL" id="JBGBZJ010000003">
    <property type="protein sequence ID" value="MEY9451852.1"/>
    <property type="molecule type" value="Genomic_DNA"/>
</dbReference>
<dbReference type="Pfam" id="PF02775">
    <property type="entry name" value="TPP_enzyme_C"/>
    <property type="match status" value="1"/>
</dbReference>
<keyword evidence="4" id="KW-1185">Reference proteome</keyword>
<dbReference type="InterPro" id="IPR029061">
    <property type="entry name" value="THDP-binding"/>
</dbReference>
<evidence type="ECO:0000256" key="1">
    <source>
        <dbReference type="ARBA" id="ARBA00007812"/>
    </source>
</evidence>